<gene>
    <name evidence="1" type="ORF">MLD38_016369</name>
</gene>
<evidence type="ECO:0000313" key="1">
    <source>
        <dbReference type="EMBL" id="KAI4378954.1"/>
    </source>
</evidence>
<accession>A0ACB9RJC1</accession>
<comment type="caution">
    <text evidence="1">The sequence shown here is derived from an EMBL/GenBank/DDBJ whole genome shotgun (WGS) entry which is preliminary data.</text>
</comment>
<evidence type="ECO:0000313" key="2">
    <source>
        <dbReference type="Proteomes" id="UP001057402"/>
    </source>
</evidence>
<protein>
    <submittedName>
        <fullName evidence="1">Uncharacterized protein</fullName>
    </submittedName>
</protein>
<organism evidence="1 2">
    <name type="scientific">Melastoma candidum</name>
    <dbReference type="NCBI Taxonomy" id="119954"/>
    <lineage>
        <taxon>Eukaryota</taxon>
        <taxon>Viridiplantae</taxon>
        <taxon>Streptophyta</taxon>
        <taxon>Embryophyta</taxon>
        <taxon>Tracheophyta</taxon>
        <taxon>Spermatophyta</taxon>
        <taxon>Magnoliopsida</taxon>
        <taxon>eudicotyledons</taxon>
        <taxon>Gunneridae</taxon>
        <taxon>Pentapetalae</taxon>
        <taxon>rosids</taxon>
        <taxon>malvids</taxon>
        <taxon>Myrtales</taxon>
        <taxon>Melastomataceae</taxon>
        <taxon>Melastomatoideae</taxon>
        <taxon>Melastomateae</taxon>
        <taxon>Melastoma</taxon>
    </lineage>
</organism>
<name>A0ACB9RJC1_9MYRT</name>
<dbReference type="EMBL" id="CM042883">
    <property type="protein sequence ID" value="KAI4378954.1"/>
    <property type="molecule type" value="Genomic_DNA"/>
</dbReference>
<reference evidence="2" key="1">
    <citation type="journal article" date="2023" name="Front. Plant Sci.">
        <title>Chromosomal-level genome assembly of Melastoma candidum provides insights into trichome evolution.</title>
        <authorList>
            <person name="Zhong Y."/>
            <person name="Wu W."/>
            <person name="Sun C."/>
            <person name="Zou P."/>
            <person name="Liu Y."/>
            <person name="Dai S."/>
            <person name="Zhou R."/>
        </authorList>
    </citation>
    <scope>NUCLEOTIDE SEQUENCE [LARGE SCALE GENOMIC DNA]</scope>
</reference>
<sequence>MDDEKRKGFASFLKEVPPVDFCCVYGSTLHPNNQDEGSMVDYILGVSDPLKWHSENFKLNGDHYSMWIRYLGGAKMLTEIADEIGVGVHFNPFVSWNGKMIKYGVIRMNDLINDVLNWERLYLSGRLQKPVNVLLDNLDIENVNSANLRAAVSAALLLLPDCFSEEELYGKICQLSYTGDIRMLFAEDVNKVKKIVQGQFSLFRSMYMPFLEEYETKNILRCSSCGGHQGHLSQDLDLSKTGVLVSSLPPGVRDQLGLKFGAKKRTVKIGQSFPNHTVGSREAVAKCMQSVLRRKVMVSSTRQAVSGFLVTGGLNAARYVATKMSKAWISRT</sequence>
<dbReference type="Proteomes" id="UP001057402">
    <property type="component" value="Chromosome 4"/>
</dbReference>
<proteinExistence type="predicted"/>
<keyword evidence="2" id="KW-1185">Reference proteome</keyword>